<dbReference type="AlphaFoldDB" id="A0A9X7PDJ7"/>
<keyword evidence="3" id="KW-1185">Reference proteome</keyword>
<evidence type="ECO:0000313" key="2">
    <source>
        <dbReference type="EMBL" id="PSJ23994.1"/>
    </source>
</evidence>
<name>A0A9X7PDJ7_9ACTN</name>
<dbReference type="Pfam" id="PF18934">
    <property type="entry name" value="DUF5682"/>
    <property type="match status" value="1"/>
</dbReference>
<gene>
    <name evidence="2" type="ORF">B7P34_35800</name>
</gene>
<accession>A0A9X7PDJ7</accession>
<protein>
    <submittedName>
        <fullName evidence="2">Uncharacterized protein</fullName>
    </submittedName>
</protein>
<dbReference type="RefSeq" id="WP_223268604.1">
    <property type="nucleotide sequence ID" value="NZ_PXWG01000289.1"/>
</dbReference>
<evidence type="ECO:0000313" key="3">
    <source>
        <dbReference type="Proteomes" id="UP000242427"/>
    </source>
</evidence>
<dbReference type="EMBL" id="PXWG01000289">
    <property type="protein sequence ID" value="PSJ23994.1"/>
    <property type="molecule type" value="Genomic_DNA"/>
</dbReference>
<comment type="caution">
    <text evidence="2">The sequence shown here is derived from an EMBL/GenBank/DDBJ whole genome shotgun (WGS) entry which is preliminary data.</text>
</comment>
<feature type="non-terminal residue" evidence="2">
    <location>
        <position position="140"/>
    </location>
</feature>
<evidence type="ECO:0000256" key="1">
    <source>
        <dbReference type="SAM" id="MobiDB-lite"/>
    </source>
</evidence>
<sequence length="140" mass="14238">MTAPGPGTASGHGPVLLGIRHHGPGSARAVRAALEQCRPAAVLVEGPPEADAIVHLADEEGMRPPVALLAHAADDPGRAAFWPLAEFSPEWVAIRWALAHGVPVRFIDLPAAHTLALGADDGERPDSEPAGSGGPQAGAP</sequence>
<dbReference type="Proteomes" id="UP000242427">
    <property type="component" value="Unassembled WGS sequence"/>
</dbReference>
<feature type="compositionally biased region" description="Gly residues" evidence="1">
    <location>
        <begin position="131"/>
        <end position="140"/>
    </location>
</feature>
<feature type="region of interest" description="Disordered" evidence="1">
    <location>
        <begin position="117"/>
        <end position="140"/>
    </location>
</feature>
<dbReference type="InterPro" id="IPR043737">
    <property type="entry name" value="DUF5682"/>
</dbReference>
<organism evidence="2 3">
    <name type="scientific">Streptosporangium nondiastaticum</name>
    <dbReference type="NCBI Taxonomy" id="35764"/>
    <lineage>
        <taxon>Bacteria</taxon>
        <taxon>Bacillati</taxon>
        <taxon>Actinomycetota</taxon>
        <taxon>Actinomycetes</taxon>
        <taxon>Streptosporangiales</taxon>
        <taxon>Streptosporangiaceae</taxon>
        <taxon>Streptosporangium</taxon>
    </lineage>
</organism>
<reference evidence="2 3" key="1">
    <citation type="submission" date="2018-03" db="EMBL/GenBank/DDBJ databases">
        <title>Chitinolytic properties of Streptosporangium nondiastaticum TBG75A20.</title>
        <authorList>
            <person name="Gayathri V."/>
            <person name="Shiburaj S."/>
        </authorList>
    </citation>
    <scope>NUCLEOTIDE SEQUENCE [LARGE SCALE GENOMIC DNA]</scope>
    <source>
        <strain evidence="2 3">TBG75A20</strain>
    </source>
</reference>
<proteinExistence type="predicted"/>